<dbReference type="STRING" id="29341.RSJ17_21505"/>
<dbReference type="InterPro" id="IPR001845">
    <property type="entry name" value="HTH_ArsR_DNA-bd_dom"/>
</dbReference>
<dbReference type="EMBL" id="AYSO01000019">
    <property type="protein sequence ID" value="KIE45639.1"/>
    <property type="molecule type" value="Genomic_DNA"/>
</dbReference>
<evidence type="ECO:0000313" key="5">
    <source>
        <dbReference type="EMBL" id="KIE45639.1"/>
    </source>
</evidence>
<keyword evidence="1" id="KW-0805">Transcription regulation</keyword>
<dbReference type="OrthoDB" id="1706794at2"/>
<name>A0A0C1TY54_9CLOT</name>
<dbReference type="PANTHER" id="PTHR33154:SF18">
    <property type="entry name" value="ARSENICAL RESISTANCE OPERON REPRESSOR"/>
    <property type="match status" value="1"/>
</dbReference>
<dbReference type="PROSITE" id="PS50987">
    <property type="entry name" value="HTH_ARSR_2"/>
    <property type="match status" value="1"/>
</dbReference>
<keyword evidence="2" id="KW-0238">DNA-binding</keyword>
<dbReference type="RefSeq" id="WP_052268196.1">
    <property type="nucleotide sequence ID" value="NZ_AYSO01000019.1"/>
</dbReference>
<evidence type="ECO:0000256" key="2">
    <source>
        <dbReference type="ARBA" id="ARBA00023125"/>
    </source>
</evidence>
<dbReference type="AlphaFoldDB" id="A0A0C1TY54"/>
<dbReference type="SMART" id="SM00418">
    <property type="entry name" value="HTH_ARSR"/>
    <property type="match status" value="1"/>
</dbReference>
<dbReference type="PANTHER" id="PTHR33154">
    <property type="entry name" value="TRANSCRIPTIONAL REGULATOR, ARSR FAMILY"/>
    <property type="match status" value="1"/>
</dbReference>
<reference evidence="5 6" key="1">
    <citation type="journal article" date="2015" name="Infect. Genet. Evol.">
        <title>Genomic sequences of six botulinum neurotoxin-producing strains representing three clostridial species illustrate the mobility and diversity of botulinum neurotoxin genes.</title>
        <authorList>
            <person name="Smith T.J."/>
            <person name="Hill K.K."/>
            <person name="Xie G."/>
            <person name="Foley B.T."/>
            <person name="Williamson C.H."/>
            <person name="Foster J.T."/>
            <person name="Johnson S.L."/>
            <person name="Chertkov O."/>
            <person name="Teshima H."/>
            <person name="Gibbons H.S."/>
            <person name="Johnsky L.A."/>
            <person name="Karavis M.A."/>
            <person name="Smith L.A."/>
        </authorList>
    </citation>
    <scope>NUCLEOTIDE SEQUENCE [LARGE SCALE GENOMIC DNA]</scope>
    <source>
        <strain evidence="5 6">CDC 2741</strain>
    </source>
</reference>
<organism evidence="5 6">
    <name type="scientific">Clostridium argentinense CDC 2741</name>
    <dbReference type="NCBI Taxonomy" id="1418104"/>
    <lineage>
        <taxon>Bacteria</taxon>
        <taxon>Bacillati</taxon>
        <taxon>Bacillota</taxon>
        <taxon>Clostridia</taxon>
        <taxon>Eubacteriales</taxon>
        <taxon>Clostridiaceae</taxon>
        <taxon>Clostridium</taxon>
    </lineage>
</organism>
<dbReference type="Gene3D" id="1.10.10.10">
    <property type="entry name" value="Winged helix-like DNA-binding domain superfamily/Winged helix DNA-binding domain"/>
    <property type="match status" value="1"/>
</dbReference>
<feature type="domain" description="HTH arsR-type" evidence="4">
    <location>
        <begin position="266"/>
        <end position="359"/>
    </location>
</feature>
<keyword evidence="6" id="KW-1185">Reference proteome</keyword>
<dbReference type="GO" id="GO:0003700">
    <property type="term" value="F:DNA-binding transcription factor activity"/>
    <property type="evidence" value="ECO:0007669"/>
    <property type="project" value="InterPro"/>
</dbReference>
<evidence type="ECO:0000256" key="3">
    <source>
        <dbReference type="ARBA" id="ARBA00023163"/>
    </source>
</evidence>
<dbReference type="InterPro" id="IPR036390">
    <property type="entry name" value="WH_DNA-bd_sf"/>
</dbReference>
<dbReference type="InterPro" id="IPR051081">
    <property type="entry name" value="HTH_MetalResp_TranReg"/>
</dbReference>
<protein>
    <submittedName>
        <fullName evidence="5">Bacterial regulatory, arsR family protein</fullName>
    </submittedName>
</protein>
<dbReference type="PRINTS" id="PR00778">
    <property type="entry name" value="HTHARSR"/>
</dbReference>
<keyword evidence="3" id="KW-0804">Transcription</keyword>
<dbReference type="SUPFAM" id="SSF46785">
    <property type="entry name" value="Winged helix' DNA-binding domain"/>
    <property type="match status" value="1"/>
</dbReference>
<dbReference type="Pfam" id="PF01022">
    <property type="entry name" value="HTH_5"/>
    <property type="match status" value="1"/>
</dbReference>
<proteinExistence type="predicted"/>
<sequence>MKIIFDEAIGIFNDLVFSLYMLENMNLMHKIIDEYGIELDKDIVRFIENIGKWKGLDREKLRFFFHDYNNGTQLVSIGGATLGYEEHRIDNFNEVLMDIEKKKEEELIKNLIKVILHSIIGNSNLVNEKYKEICSSKRDIIEYIKNLSYTPEEKWNLFLFIDEPKKYALELCNFLRLYKPIFENYYKNLDKIREKFNKYLKEKIEEEGIEYLNNLSKAIPYKQFENICIYPLYIGFCSINYNMIDDKNIFVGIGFKYEDYVLRRLKDTDEYDKYNLILKAISDKSKFSIIKLLMEREMYGMEIAERLNLTTATISHHMSQLFLAEIVLMDKQEGKVYYKLNKETLKNTIKYLNNQFKLD</sequence>
<evidence type="ECO:0000259" key="4">
    <source>
        <dbReference type="PROSITE" id="PS50987"/>
    </source>
</evidence>
<accession>A0A0C1TY54</accession>
<dbReference type="GO" id="GO:0003677">
    <property type="term" value="F:DNA binding"/>
    <property type="evidence" value="ECO:0007669"/>
    <property type="project" value="UniProtKB-KW"/>
</dbReference>
<comment type="caution">
    <text evidence="5">The sequence shown here is derived from an EMBL/GenBank/DDBJ whole genome shotgun (WGS) entry which is preliminary data.</text>
</comment>
<gene>
    <name evidence="5" type="ORF">U732_2550</name>
</gene>
<dbReference type="InterPro" id="IPR011991">
    <property type="entry name" value="ArsR-like_HTH"/>
</dbReference>
<dbReference type="Proteomes" id="UP000031366">
    <property type="component" value="Unassembled WGS sequence"/>
</dbReference>
<evidence type="ECO:0000313" key="6">
    <source>
        <dbReference type="Proteomes" id="UP000031366"/>
    </source>
</evidence>
<dbReference type="CDD" id="cd00090">
    <property type="entry name" value="HTH_ARSR"/>
    <property type="match status" value="1"/>
</dbReference>
<dbReference type="InterPro" id="IPR036388">
    <property type="entry name" value="WH-like_DNA-bd_sf"/>
</dbReference>
<evidence type="ECO:0000256" key="1">
    <source>
        <dbReference type="ARBA" id="ARBA00023015"/>
    </source>
</evidence>